<comment type="caution">
    <text evidence="2">The sequence shown here is derived from an EMBL/GenBank/DDBJ whole genome shotgun (WGS) entry which is preliminary data.</text>
</comment>
<dbReference type="Proteomes" id="UP001174936">
    <property type="component" value="Unassembled WGS sequence"/>
</dbReference>
<gene>
    <name evidence="2" type="ORF">B0T16DRAFT_330110</name>
</gene>
<evidence type="ECO:0000313" key="2">
    <source>
        <dbReference type="EMBL" id="KAK0646936.1"/>
    </source>
</evidence>
<protein>
    <submittedName>
        <fullName evidence="2">Uncharacterized protein</fullName>
    </submittedName>
</protein>
<evidence type="ECO:0000313" key="3">
    <source>
        <dbReference type="Proteomes" id="UP001174936"/>
    </source>
</evidence>
<reference evidence="2" key="1">
    <citation type="submission" date="2023-06" db="EMBL/GenBank/DDBJ databases">
        <title>Genome-scale phylogeny and comparative genomics of the fungal order Sordariales.</title>
        <authorList>
            <consortium name="Lawrence Berkeley National Laboratory"/>
            <person name="Hensen N."/>
            <person name="Bonometti L."/>
            <person name="Westerberg I."/>
            <person name="Brannstrom I.O."/>
            <person name="Guillou S."/>
            <person name="Cros-Aarteil S."/>
            <person name="Calhoun S."/>
            <person name="Haridas S."/>
            <person name="Kuo A."/>
            <person name="Mondo S."/>
            <person name="Pangilinan J."/>
            <person name="Riley R."/>
            <person name="Labutti K."/>
            <person name="Andreopoulos B."/>
            <person name="Lipzen A."/>
            <person name="Chen C."/>
            <person name="Yanf M."/>
            <person name="Daum C."/>
            <person name="Ng V."/>
            <person name="Clum A."/>
            <person name="Steindorff A."/>
            <person name="Ohm R."/>
            <person name="Martin F."/>
            <person name="Silar P."/>
            <person name="Natvig D."/>
            <person name="Lalanne C."/>
            <person name="Gautier V."/>
            <person name="Ament-Velasquez S.L."/>
            <person name="Kruys A."/>
            <person name="Hutchinson M.I."/>
            <person name="Powell A.J."/>
            <person name="Barry K."/>
            <person name="Miller A.N."/>
            <person name="Grigoriev I.V."/>
            <person name="Debuchy R."/>
            <person name="Gladieux P."/>
            <person name="Thoren M.H."/>
            <person name="Johannesson H."/>
        </authorList>
    </citation>
    <scope>NUCLEOTIDE SEQUENCE</scope>
    <source>
        <strain evidence="2">SMH2532-1</strain>
    </source>
</reference>
<feature type="transmembrane region" description="Helical" evidence="1">
    <location>
        <begin position="347"/>
        <end position="378"/>
    </location>
</feature>
<keyword evidence="1" id="KW-0472">Membrane</keyword>
<keyword evidence="1" id="KW-0812">Transmembrane</keyword>
<keyword evidence="1" id="KW-1133">Transmembrane helix</keyword>
<name>A0AA39Y6G6_9PEZI</name>
<evidence type="ECO:0000256" key="1">
    <source>
        <dbReference type="SAM" id="Phobius"/>
    </source>
</evidence>
<organism evidence="2 3">
    <name type="scientific">Cercophora newfieldiana</name>
    <dbReference type="NCBI Taxonomy" id="92897"/>
    <lineage>
        <taxon>Eukaryota</taxon>
        <taxon>Fungi</taxon>
        <taxon>Dikarya</taxon>
        <taxon>Ascomycota</taxon>
        <taxon>Pezizomycotina</taxon>
        <taxon>Sordariomycetes</taxon>
        <taxon>Sordariomycetidae</taxon>
        <taxon>Sordariales</taxon>
        <taxon>Lasiosphaeriaceae</taxon>
        <taxon>Cercophora</taxon>
    </lineage>
</organism>
<proteinExistence type="predicted"/>
<dbReference type="EMBL" id="JAULSV010000004">
    <property type="protein sequence ID" value="KAK0646936.1"/>
    <property type="molecule type" value="Genomic_DNA"/>
</dbReference>
<sequence>MGKPKSPRTSFDRLALCRILWGWPACHTCDIQQKSESNCTNSGCPGSRLKALEPFFQHYEETAASYIPELLPGVQPALGSHDDLLRLISHIKQHPTSPREQLVGECFAAKQGNSSARPTDADQNRALHTALKVMGMIDCSAVESLTTGALLKGAAQASSWSPTDSYSVLWGNIFPTKVCPELSDHSTSSIIKSNLSARKLVKIGGLKLQATSDLQNHLRLDTKSGVLEIFHHTSVLKEHLYETKDRIGACGNIPRELALETLNTIYTILFPFADIGSQSILRRLIRKEGYDPDCRRSASTAYQRPGEDQLVFKYWGTRLMDLYDEVDDPTPRGYLERWLQRRSGARYVMMATLIGVAIAIILGMLGLAVAIFQAWVAYQQWQHPVPV</sequence>
<accession>A0AA39Y6G6</accession>
<keyword evidence="3" id="KW-1185">Reference proteome</keyword>
<dbReference type="AlphaFoldDB" id="A0AA39Y6G6"/>